<reference evidence="1" key="1">
    <citation type="journal article" date="2014" name="Genome Biol. Evol.">
        <title>Pangenome evidence for extensive interdomain horizontal transfer affecting lineage core and shell genes in uncultured planktonic thaumarchaeota and euryarchaeota.</title>
        <authorList>
            <person name="Deschamps P."/>
            <person name="Zivanovic Y."/>
            <person name="Moreira D."/>
            <person name="Rodriguez-Valera F."/>
            <person name="Lopez-Garcia P."/>
        </authorList>
    </citation>
    <scope>NUCLEOTIDE SEQUENCE</scope>
</reference>
<organism evidence="1">
    <name type="scientific">uncultured marine thaumarchaeote KM3_47_F06</name>
    <dbReference type="NCBI Taxonomy" id="1456168"/>
    <lineage>
        <taxon>Archaea</taxon>
        <taxon>Nitrososphaerota</taxon>
        <taxon>environmental samples</taxon>
    </lineage>
</organism>
<dbReference type="AlphaFoldDB" id="A0A075H4J4"/>
<proteinExistence type="predicted"/>
<evidence type="ECO:0000313" key="1">
    <source>
        <dbReference type="EMBL" id="AIF10949.1"/>
    </source>
</evidence>
<protein>
    <submittedName>
        <fullName evidence="1">Uncharacterized protein</fullName>
    </submittedName>
</protein>
<name>A0A075H4J4_9ARCH</name>
<accession>A0A075H4J4</accession>
<dbReference type="EMBL" id="KF900905">
    <property type="protein sequence ID" value="AIF10949.1"/>
    <property type="molecule type" value="Genomic_DNA"/>
</dbReference>
<sequence>MVMDEDGGLDRLPMTKADYINVIDHFYQKYGRNITLTAKAMGITVKMAKKYLIDRFSDKVKACIENKEFTVDAAMEAERVLDDDISAFDQIKKMVEKDFNDDDQLIATAKELTRLHRVPRRRRSKLCPNCSSKNIIYTMYGYPSEEFLKELDKFDGVVNGVKTELGGCVIDEYSKKWTCDDCGHMWGRP</sequence>